<dbReference type="Proteomes" id="UP000694620">
    <property type="component" value="Chromosome 11"/>
</dbReference>
<dbReference type="PANTHER" id="PTHR15304">
    <property type="entry name" value="MYOD FAMILY INHIBITOR"/>
    <property type="match status" value="1"/>
</dbReference>
<feature type="compositionally biased region" description="Polar residues" evidence="2">
    <location>
        <begin position="37"/>
        <end position="47"/>
    </location>
</feature>
<organism evidence="3 4">
    <name type="scientific">Erpetoichthys calabaricus</name>
    <name type="common">Rope fish</name>
    <name type="synonym">Calamoichthys calabaricus</name>
    <dbReference type="NCBI Taxonomy" id="27687"/>
    <lineage>
        <taxon>Eukaryota</taxon>
        <taxon>Metazoa</taxon>
        <taxon>Chordata</taxon>
        <taxon>Craniata</taxon>
        <taxon>Vertebrata</taxon>
        <taxon>Euteleostomi</taxon>
        <taxon>Actinopterygii</taxon>
        <taxon>Polypteriformes</taxon>
        <taxon>Polypteridae</taxon>
        <taxon>Erpetoichthys</taxon>
    </lineage>
</organism>
<dbReference type="Pfam" id="PF15316">
    <property type="entry name" value="MDFI"/>
    <property type="match status" value="1"/>
</dbReference>
<dbReference type="RefSeq" id="XP_028669126.1">
    <property type="nucleotide sequence ID" value="XM_028813293.2"/>
</dbReference>
<reference evidence="3" key="1">
    <citation type="submission" date="2021-06" db="EMBL/GenBank/DDBJ databases">
        <authorList>
            <consortium name="Wellcome Sanger Institute Data Sharing"/>
        </authorList>
    </citation>
    <scope>NUCLEOTIDE SEQUENCE [LARGE SCALE GENOMIC DNA]</scope>
</reference>
<protein>
    <submittedName>
        <fullName evidence="3">MyoD family inhibitor domain-containing protein-like</fullName>
    </submittedName>
</protein>
<sequence length="235" mass="24750">MSKDMEDVTQSGSTDIEAEEDSSEPHCLGEQKESSHGEGSQVDSSPTLCEDEQLPTEQHVRLINKDLILPPPFSSGVFVTQSDGEALPICTPPQLSRTELTPVAHSSFPLCLSNGHGHEKKRLHSTSTQKSQHSLKSTASQIQQVAGNDCCVHCILACLFCELVSFCSVLIQCLACGGGCGGTCCCSAALKAGGVCGGSETGCPTTFECGMLEECCESSDCLEICLDCCSICFPA</sequence>
<reference evidence="3" key="3">
    <citation type="submission" date="2025-09" db="UniProtKB">
        <authorList>
            <consortium name="Ensembl"/>
        </authorList>
    </citation>
    <scope>IDENTIFICATION</scope>
</reference>
<keyword evidence="4" id="KW-1185">Reference proteome</keyword>
<dbReference type="GO" id="GO:0010468">
    <property type="term" value="P:regulation of gene expression"/>
    <property type="evidence" value="ECO:0007669"/>
    <property type="project" value="UniProtKB-ARBA"/>
</dbReference>
<feature type="compositionally biased region" description="Basic and acidic residues" evidence="2">
    <location>
        <begin position="23"/>
        <end position="36"/>
    </location>
</feature>
<proteinExistence type="inferred from homology"/>
<dbReference type="Ensembl" id="ENSECRT00000030368.1">
    <property type="protein sequence ID" value="ENSECRP00000029737.1"/>
    <property type="gene ID" value="ENSECRG00000020187.1"/>
</dbReference>
<dbReference type="InterPro" id="IPR026134">
    <property type="entry name" value="MDFI/MDFIC"/>
</dbReference>
<comment type="similarity">
    <text evidence="1">Belongs to the MDFI family.</text>
</comment>
<gene>
    <name evidence="3" type="primary">zgc:113363</name>
</gene>
<dbReference type="GeneTree" id="ENSGT00940000158685"/>
<dbReference type="AlphaFoldDB" id="A0A8C4TCZ0"/>
<evidence type="ECO:0000313" key="4">
    <source>
        <dbReference type="Proteomes" id="UP000694620"/>
    </source>
</evidence>
<dbReference type="GeneID" id="114660535"/>
<accession>A0A8C4TCZ0</accession>
<feature type="region of interest" description="Disordered" evidence="2">
    <location>
        <begin position="1"/>
        <end position="53"/>
    </location>
</feature>
<reference evidence="3" key="2">
    <citation type="submission" date="2025-08" db="UniProtKB">
        <authorList>
            <consortium name="Ensembl"/>
        </authorList>
    </citation>
    <scope>IDENTIFICATION</scope>
</reference>
<name>A0A8C4TCZ0_ERPCA</name>
<evidence type="ECO:0000256" key="1">
    <source>
        <dbReference type="ARBA" id="ARBA00025778"/>
    </source>
</evidence>
<evidence type="ECO:0000313" key="3">
    <source>
        <dbReference type="Ensembl" id="ENSECRP00000029737.1"/>
    </source>
</evidence>
<dbReference type="PANTHER" id="PTHR15304:SF4">
    <property type="entry name" value="MYOD FAMILY INHIBITOR-LIKE"/>
    <property type="match status" value="1"/>
</dbReference>
<evidence type="ECO:0000256" key="2">
    <source>
        <dbReference type="SAM" id="MobiDB-lite"/>
    </source>
</evidence>